<dbReference type="RefSeq" id="WP_149848854.1">
    <property type="nucleotide sequence ID" value="NZ_VUOB01000012.1"/>
</dbReference>
<dbReference type="Proteomes" id="UP000323454">
    <property type="component" value="Unassembled WGS sequence"/>
</dbReference>
<dbReference type="PANTHER" id="PTHR38011">
    <property type="entry name" value="DIHYDROFOLATE REDUCTASE FAMILY PROTEIN (AFU_ORTHOLOGUE AFUA_8G06820)"/>
    <property type="match status" value="1"/>
</dbReference>
<comment type="caution">
    <text evidence="2">The sequence shown here is derived from an EMBL/GenBank/DDBJ whole genome shotgun (WGS) entry which is preliminary data.</text>
</comment>
<dbReference type="PANTHER" id="PTHR38011:SF11">
    <property type="entry name" value="2,5-DIAMINO-6-RIBOSYLAMINO-4(3H)-PYRIMIDINONE 5'-PHOSPHATE REDUCTASE"/>
    <property type="match status" value="1"/>
</dbReference>
<dbReference type="SUPFAM" id="SSF53597">
    <property type="entry name" value="Dihydrofolate reductase-like"/>
    <property type="match status" value="1"/>
</dbReference>
<dbReference type="Gene3D" id="3.40.430.10">
    <property type="entry name" value="Dihydrofolate Reductase, subunit A"/>
    <property type="match status" value="1"/>
</dbReference>
<dbReference type="InterPro" id="IPR024072">
    <property type="entry name" value="DHFR-like_dom_sf"/>
</dbReference>
<dbReference type="GO" id="GO:0008703">
    <property type="term" value="F:5-amino-6-(5-phosphoribosylamino)uracil reductase activity"/>
    <property type="evidence" value="ECO:0007669"/>
    <property type="project" value="InterPro"/>
</dbReference>
<evidence type="ECO:0000313" key="3">
    <source>
        <dbReference type="Proteomes" id="UP000323454"/>
    </source>
</evidence>
<evidence type="ECO:0000259" key="1">
    <source>
        <dbReference type="Pfam" id="PF01872"/>
    </source>
</evidence>
<dbReference type="InterPro" id="IPR002734">
    <property type="entry name" value="RibDG_C"/>
</dbReference>
<dbReference type="GO" id="GO:0009231">
    <property type="term" value="P:riboflavin biosynthetic process"/>
    <property type="evidence" value="ECO:0007669"/>
    <property type="project" value="InterPro"/>
</dbReference>
<name>A0A5B2XMQ9_9PSEU</name>
<organism evidence="2 3">
    <name type="scientific">Solihabitans fulvus</name>
    <dbReference type="NCBI Taxonomy" id="1892852"/>
    <lineage>
        <taxon>Bacteria</taxon>
        <taxon>Bacillati</taxon>
        <taxon>Actinomycetota</taxon>
        <taxon>Actinomycetes</taxon>
        <taxon>Pseudonocardiales</taxon>
        <taxon>Pseudonocardiaceae</taxon>
        <taxon>Solihabitans</taxon>
    </lineage>
</organism>
<accession>A0A5B2XMQ9</accession>
<dbReference type="OrthoDB" id="7342392at2"/>
<dbReference type="AlphaFoldDB" id="A0A5B2XMQ9"/>
<dbReference type="InterPro" id="IPR050765">
    <property type="entry name" value="Riboflavin_Biosynth_HTPR"/>
</dbReference>
<keyword evidence="3" id="KW-1185">Reference proteome</keyword>
<gene>
    <name evidence="2" type="ORF">F0L68_08090</name>
</gene>
<dbReference type="Pfam" id="PF01872">
    <property type="entry name" value="RibD_C"/>
    <property type="match status" value="1"/>
</dbReference>
<protein>
    <submittedName>
        <fullName evidence="2">Dihydrofolate reductase family protein</fullName>
    </submittedName>
</protein>
<proteinExistence type="predicted"/>
<sequence length="183" mass="20441">MTRKIVATEYVTLDGYMDEPGHWSMPFWCDEAGEFKARELFASDALLLGRRTYEGFAAAWPAMREETGVFGEKMNDMPKYVASRTLTEASWNATVIKGDVVEEIAKLAQEDGGDLLLSGSGELFNLLAEHDLIDEYRFMVHPIVLGDGKKPLFTTAPRRTLKLVDTLVLPTGVVVHTYHRADA</sequence>
<reference evidence="2 3" key="2">
    <citation type="submission" date="2019-09" db="EMBL/GenBank/DDBJ databases">
        <authorList>
            <person name="Jin C."/>
        </authorList>
    </citation>
    <scope>NUCLEOTIDE SEQUENCE [LARGE SCALE GENOMIC DNA]</scope>
    <source>
        <strain evidence="2 3">AN110305</strain>
    </source>
</reference>
<evidence type="ECO:0000313" key="2">
    <source>
        <dbReference type="EMBL" id="KAA2264191.1"/>
    </source>
</evidence>
<reference evidence="2 3" key="1">
    <citation type="submission" date="2019-09" db="EMBL/GenBank/DDBJ databases">
        <title>Goodfellowia gen. nov., a new genus of the Pseudonocardineae related to Actinoalloteichus, containing Goodfellowia coeruleoviolacea gen. nov., comb. nov. gen. nov., comb. nov.</title>
        <authorList>
            <person name="Labeda D."/>
        </authorList>
    </citation>
    <scope>NUCLEOTIDE SEQUENCE [LARGE SCALE GENOMIC DNA]</scope>
    <source>
        <strain evidence="2 3">AN110305</strain>
    </source>
</reference>
<feature type="domain" description="Bacterial bifunctional deaminase-reductase C-terminal" evidence="1">
    <location>
        <begin position="3"/>
        <end position="175"/>
    </location>
</feature>
<dbReference type="EMBL" id="VUOB01000012">
    <property type="protein sequence ID" value="KAA2264191.1"/>
    <property type="molecule type" value="Genomic_DNA"/>
</dbReference>